<dbReference type="InterPro" id="IPR038293">
    <property type="entry name" value="ATPase_inh_sub_z_sf"/>
</dbReference>
<evidence type="ECO:0000313" key="2">
    <source>
        <dbReference type="Proteomes" id="UP000191135"/>
    </source>
</evidence>
<keyword evidence="2" id="KW-1185">Reference proteome</keyword>
<sequence length="107" mass="11666">MADRIFADRGRAHEAAYTAEQHAHFNTLARRNRMLANWAAGLLDREGDQAYISEVMASHFIEAGDADLTGKLMADFAAAGVQMDEQTIHAKLNEFMLAAAAQEKGSA</sequence>
<accession>A0A1U9Z396</accession>
<dbReference type="KEGG" id="mmed:Mame_02747"/>
<dbReference type="eggNOG" id="COG5467">
    <property type="taxonomic scope" value="Bacteria"/>
</dbReference>
<dbReference type="Pfam" id="PF07345">
    <property type="entry name" value="ATPaseInh_sub_z"/>
    <property type="match status" value="1"/>
</dbReference>
<dbReference type="RefSeq" id="WP_018063061.1">
    <property type="nucleotide sequence ID" value="NZ_AQWH01000002.1"/>
</dbReference>
<gene>
    <name evidence="1" type="ORF">Mame_02747</name>
</gene>
<dbReference type="PIRSF" id="PIRSF031780">
    <property type="entry name" value="UCP031780"/>
    <property type="match status" value="1"/>
</dbReference>
<proteinExistence type="predicted"/>
<dbReference type="Proteomes" id="UP000191135">
    <property type="component" value="Chromosome"/>
</dbReference>
<dbReference type="EMBL" id="CP020330">
    <property type="protein sequence ID" value="AQZ52072.1"/>
    <property type="molecule type" value="Genomic_DNA"/>
</dbReference>
<organism evidence="1 2">
    <name type="scientific">Martelella mediterranea DSM 17316</name>
    <dbReference type="NCBI Taxonomy" id="1122214"/>
    <lineage>
        <taxon>Bacteria</taxon>
        <taxon>Pseudomonadati</taxon>
        <taxon>Pseudomonadota</taxon>
        <taxon>Alphaproteobacteria</taxon>
        <taxon>Hyphomicrobiales</taxon>
        <taxon>Aurantimonadaceae</taxon>
        <taxon>Martelella</taxon>
    </lineage>
</organism>
<dbReference type="Gene3D" id="1.10.790.20">
    <property type="entry name" value="Domain of unknown function DUF1476"/>
    <property type="match status" value="1"/>
</dbReference>
<evidence type="ECO:0000313" key="1">
    <source>
        <dbReference type="EMBL" id="AQZ52072.1"/>
    </source>
</evidence>
<protein>
    <recommendedName>
        <fullName evidence="3">DUF1476 domain-containing protein</fullName>
    </recommendedName>
</protein>
<name>A0A1U9Z396_9HYPH</name>
<dbReference type="STRING" id="1122214.Mame_02747"/>
<dbReference type="InterPro" id="IPR009945">
    <property type="entry name" value="ATPase_inh_sub_z"/>
</dbReference>
<dbReference type="AlphaFoldDB" id="A0A1U9Z396"/>
<reference evidence="1 2" key="1">
    <citation type="submission" date="2017-03" db="EMBL/GenBank/DDBJ databases">
        <title>Foreign affairs: Plasmid Transfer between Roseobacters and Rhizobia.</title>
        <authorList>
            <person name="Bartling P."/>
            <person name="Bunk B."/>
            <person name="Overmann J."/>
            <person name="Brinkmann H."/>
            <person name="Petersen J."/>
        </authorList>
    </citation>
    <scope>NUCLEOTIDE SEQUENCE [LARGE SCALE GENOMIC DNA]</scope>
    <source>
        <strain evidence="1 2">MACL11</strain>
    </source>
</reference>
<evidence type="ECO:0008006" key="3">
    <source>
        <dbReference type="Google" id="ProtNLM"/>
    </source>
</evidence>
<dbReference type="OrthoDB" id="9810387at2"/>